<evidence type="ECO:0000313" key="3">
    <source>
        <dbReference type="Proteomes" id="UP000292886"/>
    </source>
</evidence>
<feature type="compositionally biased region" description="Polar residues" evidence="1">
    <location>
        <begin position="318"/>
        <end position="332"/>
    </location>
</feature>
<organism evidence="2 3">
    <name type="scientific">Periweissella cryptocerci</name>
    <dbReference type="NCBI Taxonomy" id="2506420"/>
    <lineage>
        <taxon>Bacteria</taxon>
        <taxon>Bacillati</taxon>
        <taxon>Bacillota</taxon>
        <taxon>Bacilli</taxon>
        <taxon>Lactobacillales</taxon>
        <taxon>Lactobacillaceae</taxon>
        <taxon>Periweissella</taxon>
    </lineage>
</organism>
<feature type="compositionally biased region" description="Basic and acidic residues" evidence="1">
    <location>
        <begin position="295"/>
        <end position="305"/>
    </location>
</feature>
<dbReference type="EMBL" id="CP037940">
    <property type="protein sequence ID" value="QBO37286.1"/>
    <property type="molecule type" value="Genomic_DNA"/>
</dbReference>
<protein>
    <submittedName>
        <fullName evidence="2">Uncharacterized protein</fullName>
    </submittedName>
</protein>
<sequence length="377" mass="41681">MATNVYLYQPMYKLTIINNKGAKMVIETLHIEFNSPFTSDSDPSTTTIAITNLSKKHQVRIKRGMHVILEAGYKGDVGVITEGNISSIPPKLDDGIDRVFTITVLEGADYSKKKNVNITFKKKANASTIINRIAKKAGIPVGKFKLAIDKSYEAGYAADGSPIEIIGEIVENCESKMFYDRGKLKIGLPTDFKSSRLVLSQEGGLIDEPQQMEYGDVTGWSMTSLFNHRLTTNAVINIESNFVNGKYHIVSGEHAFNGLEFTTMIEVVSQTRLEVQLKKAKAAYRREQIKAARARARENAEKDVPKTTVKKKPKDKTINSVTKHSTVKNPDGSTTRTTVTTTVRKDTKGKKTTTVTTTVTTKFKDGSTTSITKKKVS</sequence>
<gene>
    <name evidence="2" type="ORF">EQG49_12855</name>
</gene>
<evidence type="ECO:0000313" key="2">
    <source>
        <dbReference type="EMBL" id="QBO37286.1"/>
    </source>
</evidence>
<keyword evidence="3" id="KW-1185">Reference proteome</keyword>
<dbReference type="KEGG" id="wei:EQG49_12855"/>
<dbReference type="RefSeq" id="WP_133364363.1">
    <property type="nucleotide sequence ID" value="NZ_CP037940.1"/>
</dbReference>
<proteinExistence type="predicted"/>
<reference evidence="3" key="1">
    <citation type="submission" date="2019-03" db="EMBL/GenBank/DDBJ databases">
        <title>Weissella sp. 26KH-42 Genome sequencing.</title>
        <authorList>
            <person name="Heo J."/>
            <person name="Kim S.-J."/>
            <person name="Kim J.-S."/>
            <person name="Hong S.-B."/>
            <person name="Kwon S.-W."/>
        </authorList>
    </citation>
    <scope>NUCLEOTIDE SEQUENCE [LARGE SCALE GENOMIC DNA]</scope>
    <source>
        <strain evidence="3">26KH-42</strain>
    </source>
</reference>
<feature type="compositionally biased region" description="Low complexity" evidence="1">
    <location>
        <begin position="333"/>
        <end position="342"/>
    </location>
</feature>
<dbReference type="AlphaFoldDB" id="A0A4P6YWV6"/>
<dbReference type="NCBIfam" id="NF047561">
    <property type="entry name" value="orf58_phage_fam"/>
    <property type="match status" value="1"/>
</dbReference>
<dbReference type="Proteomes" id="UP000292886">
    <property type="component" value="Chromosome"/>
</dbReference>
<accession>A0A4P6YWV6</accession>
<feature type="region of interest" description="Disordered" evidence="1">
    <location>
        <begin position="295"/>
        <end position="353"/>
    </location>
</feature>
<dbReference type="OrthoDB" id="2339486at2"/>
<evidence type="ECO:0000256" key="1">
    <source>
        <dbReference type="SAM" id="MobiDB-lite"/>
    </source>
</evidence>
<name>A0A4P6YWV6_9LACO</name>